<proteinExistence type="predicted"/>
<feature type="signal peptide" evidence="1">
    <location>
        <begin position="1"/>
        <end position="16"/>
    </location>
</feature>
<dbReference type="AlphaFoldDB" id="A0A0D8Y7I4"/>
<reference evidence="3" key="2">
    <citation type="journal article" date="2016" name="Sci. Rep.">
        <title>Dictyocaulus viviparus genome, variome and transcriptome elucidate lungworm biology and support future intervention.</title>
        <authorList>
            <person name="McNulty S.N."/>
            <person name="Strube C."/>
            <person name="Rosa B.A."/>
            <person name="Martin J.C."/>
            <person name="Tyagi R."/>
            <person name="Choi Y.J."/>
            <person name="Wang Q."/>
            <person name="Hallsworth Pepin K."/>
            <person name="Zhang X."/>
            <person name="Ozersky P."/>
            <person name="Wilson R.K."/>
            <person name="Sternberg P.W."/>
            <person name="Gasser R.B."/>
            <person name="Mitreva M."/>
        </authorList>
    </citation>
    <scope>NUCLEOTIDE SEQUENCE [LARGE SCALE GENOMIC DNA]</scope>
    <source>
        <strain evidence="3">HannoverDv2000</strain>
    </source>
</reference>
<evidence type="ECO:0000256" key="1">
    <source>
        <dbReference type="SAM" id="SignalP"/>
    </source>
</evidence>
<dbReference type="EMBL" id="KN716159">
    <property type="protein sequence ID" value="KJH52798.1"/>
    <property type="molecule type" value="Genomic_DNA"/>
</dbReference>
<accession>A0A0D8Y7I4</accession>
<sequence>MRMLIVMLCIVTLSTQWIIYRRNHKRKLVCKEDTSLSNTTSLEEILEDAPSMNISRRRRDIEVDPVYTEPIIFIGNNNSLNYMDDGDFDVIAEHLTPEEIVEVKRQIVKTCKALKIT</sequence>
<reference evidence="2 3" key="1">
    <citation type="submission" date="2013-11" db="EMBL/GenBank/DDBJ databases">
        <title>Draft genome of the bovine lungworm Dictyocaulus viviparus.</title>
        <authorList>
            <person name="Mitreva M."/>
        </authorList>
    </citation>
    <scope>NUCLEOTIDE SEQUENCE [LARGE SCALE GENOMIC DNA]</scope>
    <source>
        <strain evidence="2 3">HannoverDv2000</strain>
    </source>
</reference>
<protein>
    <submittedName>
        <fullName evidence="2">Uncharacterized protein</fullName>
    </submittedName>
</protein>
<organism evidence="2 3">
    <name type="scientific">Dictyocaulus viviparus</name>
    <name type="common">Bovine lungworm</name>
    <dbReference type="NCBI Taxonomy" id="29172"/>
    <lineage>
        <taxon>Eukaryota</taxon>
        <taxon>Metazoa</taxon>
        <taxon>Ecdysozoa</taxon>
        <taxon>Nematoda</taxon>
        <taxon>Chromadorea</taxon>
        <taxon>Rhabditida</taxon>
        <taxon>Rhabditina</taxon>
        <taxon>Rhabditomorpha</taxon>
        <taxon>Strongyloidea</taxon>
        <taxon>Metastrongylidae</taxon>
        <taxon>Dictyocaulus</taxon>
    </lineage>
</organism>
<keyword evidence="3" id="KW-1185">Reference proteome</keyword>
<dbReference type="OrthoDB" id="5875347at2759"/>
<dbReference type="Proteomes" id="UP000053766">
    <property type="component" value="Unassembled WGS sequence"/>
</dbReference>
<evidence type="ECO:0000313" key="3">
    <source>
        <dbReference type="Proteomes" id="UP000053766"/>
    </source>
</evidence>
<evidence type="ECO:0000313" key="2">
    <source>
        <dbReference type="EMBL" id="KJH52798.1"/>
    </source>
</evidence>
<feature type="chain" id="PRO_5002336272" evidence="1">
    <location>
        <begin position="17"/>
        <end position="117"/>
    </location>
</feature>
<name>A0A0D8Y7I4_DICVI</name>
<keyword evidence="1" id="KW-0732">Signal</keyword>
<gene>
    <name evidence="2" type="ORF">DICVIV_01005</name>
</gene>